<dbReference type="Pfam" id="PF13855">
    <property type="entry name" value="LRR_8"/>
    <property type="match status" value="1"/>
</dbReference>
<keyword evidence="4 7" id="KW-0732">Signal</keyword>
<keyword evidence="5" id="KW-0677">Repeat</keyword>
<keyword evidence="3" id="KW-0433">Leucine-rich repeat</keyword>
<dbReference type="InterPro" id="IPR011044">
    <property type="entry name" value="Quino_amine_DH_bsu"/>
</dbReference>
<dbReference type="InterPro" id="IPR001611">
    <property type="entry name" value="Leu-rich_rpt"/>
</dbReference>
<dbReference type="Proteomes" id="UP000031623">
    <property type="component" value="Chromosome"/>
</dbReference>
<protein>
    <recommendedName>
        <fullName evidence="10">Leucine-rich repeat-containing N-terminal plant-type domain-containing protein</fullName>
    </recommendedName>
</protein>
<dbReference type="GO" id="GO:0030313">
    <property type="term" value="C:cell envelope"/>
    <property type="evidence" value="ECO:0007669"/>
    <property type="project" value="UniProtKB-SubCell"/>
</dbReference>
<dbReference type="SMART" id="SM00369">
    <property type="entry name" value="LRR_TYP"/>
    <property type="match status" value="7"/>
</dbReference>
<accession>A0A090APN4</accession>
<dbReference type="Gene3D" id="2.130.10.10">
    <property type="entry name" value="YVTN repeat-like/Quinoprotein amine dehydrogenase"/>
    <property type="match status" value="1"/>
</dbReference>
<feature type="chain" id="PRO_5001852957" description="Leucine-rich repeat-containing N-terminal plant-type domain-containing protein" evidence="7">
    <location>
        <begin position="27"/>
        <end position="544"/>
    </location>
</feature>
<evidence type="ECO:0000256" key="3">
    <source>
        <dbReference type="ARBA" id="ARBA00022614"/>
    </source>
</evidence>
<proteinExistence type="predicted"/>
<dbReference type="AlphaFoldDB" id="A0A090APN4"/>
<dbReference type="SMART" id="SM00365">
    <property type="entry name" value="LRR_SD22"/>
    <property type="match status" value="4"/>
</dbReference>
<evidence type="ECO:0000256" key="1">
    <source>
        <dbReference type="ARBA" id="ARBA00004196"/>
    </source>
</evidence>
<feature type="signal peptide" evidence="7">
    <location>
        <begin position="1"/>
        <end position="26"/>
    </location>
</feature>
<keyword evidence="6" id="KW-0472">Membrane</keyword>
<dbReference type="Gene3D" id="3.80.10.10">
    <property type="entry name" value="Ribonuclease Inhibitor"/>
    <property type="match status" value="2"/>
</dbReference>
<dbReference type="SUPFAM" id="SSF52058">
    <property type="entry name" value="L domain-like"/>
    <property type="match status" value="1"/>
</dbReference>
<dbReference type="SUPFAM" id="SSF50969">
    <property type="entry name" value="YVTN repeat-like/Quinoprotein amine dehydrogenase"/>
    <property type="match status" value="1"/>
</dbReference>
<evidence type="ECO:0000256" key="7">
    <source>
        <dbReference type="SAM" id="SignalP"/>
    </source>
</evidence>
<dbReference type="FunFam" id="3.80.10.10:FF:000400">
    <property type="entry name" value="Nuclear pore complex protein NUP107"/>
    <property type="match status" value="1"/>
</dbReference>
<dbReference type="HOGENOM" id="CLU_425085_0_0_6"/>
<evidence type="ECO:0000313" key="8">
    <source>
        <dbReference type="EMBL" id="BAP57480.1"/>
    </source>
</evidence>
<evidence type="ECO:0000256" key="6">
    <source>
        <dbReference type="ARBA" id="ARBA00023136"/>
    </source>
</evidence>
<keyword evidence="9" id="KW-1185">Reference proteome</keyword>
<evidence type="ECO:0000256" key="2">
    <source>
        <dbReference type="ARBA" id="ARBA00004370"/>
    </source>
</evidence>
<dbReference type="PANTHER" id="PTHR48059">
    <property type="entry name" value="POLYGALACTURONASE INHIBITOR 1"/>
    <property type="match status" value="1"/>
</dbReference>
<dbReference type="Pfam" id="PF00560">
    <property type="entry name" value="LRR_1"/>
    <property type="match status" value="3"/>
</dbReference>
<evidence type="ECO:0008006" key="10">
    <source>
        <dbReference type="Google" id="ProtNLM"/>
    </source>
</evidence>
<dbReference type="PROSITE" id="PS51450">
    <property type="entry name" value="LRR"/>
    <property type="match status" value="1"/>
</dbReference>
<dbReference type="InterPro" id="IPR051848">
    <property type="entry name" value="PGIP"/>
</dbReference>
<name>A0A090APN4_9GAMM</name>
<evidence type="ECO:0000256" key="4">
    <source>
        <dbReference type="ARBA" id="ARBA00022729"/>
    </source>
</evidence>
<dbReference type="STRING" id="40754.THII_3183"/>
<dbReference type="FunFam" id="3.80.10.10:FF:000383">
    <property type="entry name" value="Leucine-rich repeat receptor protein kinase EMS1"/>
    <property type="match status" value="1"/>
</dbReference>
<dbReference type="InterPro" id="IPR003591">
    <property type="entry name" value="Leu-rich_rpt_typical-subtyp"/>
</dbReference>
<dbReference type="OrthoDB" id="5630137at2"/>
<dbReference type="GO" id="GO:0016020">
    <property type="term" value="C:membrane"/>
    <property type="evidence" value="ECO:0007669"/>
    <property type="project" value="UniProtKB-SubCell"/>
</dbReference>
<organism evidence="8 9">
    <name type="scientific">Thioploca ingrica</name>
    <dbReference type="NCBI Taxonomy" id="40754"/>
    <lineage>
        <taxon>Bacteria</taxon>
        <taxon>Pseudomonadati</taxon>
        <taxon>Pseudomonadota</taxon>
        <taxon>Gammaproteobacteria</taxon>
        <taxon>Thiotrichales</taxon>
        <taxon>Thiotrichaceae</taxon>
        <taxon>Thioploca</taxon>
    </lineage>
</organism>
<reference evidence="8 9" key="1">
    <citation type="journal article" date="2014" name="ISME J.">
        <title>Ecophysiology of Thioploca ingrica as revealed by the complete genome sequence supplemented with proteomic evidence.</title>
        <authorList>
            <person name="Kojima H."/>
            <person name="Ogura Y."/>
            <person name="Yamamoto N."/>
            <person name="Togashi T."/>
            <person name="Mori H."/>
            <person name="Watanabe T."/>
            <person name="Nemoto F."/>
            <person name="Kurokawa K."/>
            <person name="Hayashi T."/>
            <person name="Fukui M."/>
        </authorList>
    </citation>
    <scope>NUCLEOTIDE SEQUENCE [LARGE SCALE GENOMIC DNA]</scope>
</reference>
<evidence type="ECO:0000313" key="9">
    <source>
        <dbReference type="Proteomes" id="UP000031623"/>
    </source>
</evidence>
<evidence type="ECO:0000256" key="5">
    <source>
        <dbReference type="ARBA" id="ARBA00022737"/>
    </source>
</evidence>
<sequence length="544" mass="60013">MTLNTYLKLIGLSLTLLLTQFSLTQAATDCTQVTEIPQIECEALVDLYNSTNGPNWTNNTSWNETDMPCGWERIGCSNGHVIMLNLYVNKLKGSIPNSLGNLSHLQEIYLNSNYLSGFIPDSLGNLSSLQILWLDNNQLSGTIPNSLGNLNNLQWLCLDRNQLSGFIPNSLGNLSVLQHLTLDDNQLSGIIPDSLGNLSRLQRLDLSDNQLSGSIPDSLGNLSRLQGLFLSSNQLRNSIPNSLSNLSELTTLWLFANELCGDIPSSLMNLKLWVLDLDSNHLTASDPDLINWLNKLNPTWASTQTPCPQSQTCLVYALNDGGLNDTQFFTINPDENFKVSPLGNPYPGHDIEDLDIHPQTQELYAASGDNPDVGYEKGYIYRVNKDNGELTPICGTGLGEVSAMSFHPTEKKLWVWADGKGLFVIDLDQIVNGICHRTKILSHPAKVESITWDNEGKIIYGAAGTALYKYFYDTGKVEKACDSFPSEVEALDMLADGSLLFALHQARDTRIHSFDITTCSVLDTVPIETPYSDIEGITWACDSK</sequence>
<dbReference type="EMBL" id="AP014633">
    <property type="protein sequence ID" value="BAP57480.1"/>
    <property type="molecule type" value="Genomic_DNA"/>
</dbReference>
<comment type="subcellular location">
    <subcellularLocation>
        <location evidence="1">Cell envelope</location>
    </subcellularLocation>
    <subcellularLocation>
        <location evidence="2">Membrane</location>
    </subcellularLocation>
</comment>
<dbReference type="KEGG" id="tig:THII_3183"/>
<gene>
    <name evidence="8" type="ORF">THII_3183</name>
</gene>
<dbReference type="InterPro" id="IPR015943">
    <property type="entry name" value="WD40/YVTN_repeat-like_dom_sf"/>
</dbReference>
<dbReference type="InterPro" id="IPR032675">
    <property type="entry name" value="LRR_dom_sf"/>
</dbReference>
<dbReference type="PANTHER" id="PTHR48059:SF30">
    <property type="entry name" value="OS06G0587000 PROTEIN"/>
    <property type="match status" value="1"/>
</dbReference>